<evidence type="ECO:0000259" key="3">
    <source>
        <dbReference type="PROSITE" id="PS50111"/>
    </source>
</evidence>
<dbReference type="EMBL" id="MPDK01000004">
    <property type="protein sequence ID" value="PWI58375.1"/>
    <property type="molecule type" value="Genomic_DNA"/>
</dbReference>
<accession>A0A2U3DAT0</accession>
<dbReference type="Pfam" id="PF00015">
    <property type="entry name" value="MCPsignal"/>
    <property type="match status" value="1"/>
</dbReference>
<organism evidence="4 5">
    <name type="scientific">Sulfoacidibacillus thermotolerans</name>
    <name type="common">Acidibacillus sulfuroxidans</name>
    <dbReference type="NCBI Taxonomy" id="1765684"/>
    <lineage>
        <taxon>Bacteria</taxon>
        <taxon>Bacillati</taxon>
        <taxon>Bacillota</taxon>
        <taxon>Bacilli</taxon>
        <taxon>Bacillales</taxon>
        <taxon>Alicyclobacillaceae</taxon>
        <taxon>Sulfoacidibacillus</taxon>
    </lineage>
</organism>
<reference evidence="4 5" key="1">
    <citation type="submission" date="2016-11" db="EMBL/GenBank/DDBJ databases">
        <title>Comparative genomics of Acidibacillus ferroxidans species.</title>
        <authorList>
            <person name="Oliveira G."/>
            <person name="Nunes G."/>
            <person name="Oliveira R."/>
            <person name="Araujo F."/>
            <person name="Salim A."/>
            <person name="Scholte L."/>
            <person name="Morais D."/>
            <person name="Nancucheo I."/>
            <person name="Johnson D.B."/>
            <person name="Grail B."/>
            <person name="Bittencourt J."/>
            <person name="Valadares R."/>
        </authorList>
    </citation>
    <scope>NUCLEOTIDE SEQUENCE [LARGE SCALE GENOMIC DNA]</scope>
    <source>
        <strain evidence="4 5">Y002</strain>
    </source>
</reference>
<proteinExistence type="predicted"/>
<dbReference type="SUPFAM" id="SSF58104">
    <property type="entry name" value="Methyl-accepting chemotaxis protein (MCP) signaling domain"/>
    <property type="match status" value="1"/>
</dbReference>
<dbReference type="Gene3D" id="1.10.287.950">
    <property type="entry name" value="Methyl-accepting chemotaxis protein"/>
    <property type="match status" value="1"/>
</dbReference>
<dbReference type="InterPro" id="IPR004089">
    <property type="entry name" value="MCPsignal_dom"/>
</dbReference>
<evidence type="ECO:0000313" key="5">
    <source>
        <dbReference type="Proteomes" id="UP000245380"/>
    </source>
</evidence>
<name>A0A2U3DAT0_SULT2</name>
<evidence type="ECO:0000313" key="4">
    <source>
        <dbReference type="EMBL" id="PWI58375.1"/>
    </source>
</evidence>
<dbReference type="SMART" id="SM00283">
    <property type="entry name" value="MA"/>
    <property type="match status" value="1"/>
</dbReference>
<gene>
    <name evidence="4" type="ORF">BM613_03925</name>
</gene>
<dbReference type="GO" id="GO:0007165">
    <property type="term" value="P:signal transduction"/>
    <property type="evidence" value="ECO:0007669"/>
    <property type="project" value="UniProtKB-KW"/>
</dbReference>
<dbReference type="GO" id="GO:0016020">
    <property type="term" value="C:membrane"/>
    <property type="evidence" value="ECO:0007669"/>
    <property type="project" value="InterPro"/>
</dbReference>
<sequence>MEIVEAVVATADVYFETLRRFGNFYFAACDLEKIVAAKWTEAFDLNVRVGDPLNPKWLIAQAAHTGKVQETVVDREHTTLNHSYMGKAIPLFMDGTCVGALGFYLSTDRLDKQNHFVSEVHELVQSLQSISDTFMDTAQHVHAIQEQINEEMGDFVNRFSNMQEASKTIQNIAAQTNLLGLNAAIEAARAGEHGRGFSVVADEVRKLSNDSKTFASEIHTAIQTLTDSVRLLQKKAESIYQVGEEQTASASEIRDLALKVETMAGELKDLFLSDEVIG</sequence>
<dbReference type="PANTHER" id="PTHR32089:SF112">
    <property type="entry name" value="LYSOZYME-LIKE PROTEIN-RELATED"/>
    <property type="match status" value="1"/>
</dbReference>
<keyword evidence="1 2" id="KW-0807">Transducer</keyword>
<dbReference type="PROSITE" id="PS50111">
    <property type="entry name" value="CHEMOTAXIS_TRANSDUC_2"/>
    <property type="match status" value="1"/>
</dbReference>
<dbReference type="Proteomes" id="UP000245380">
    <property type="component" value="Unassembled WGS sequence"/>
</dbReference>
<evidence type="ECO:0000256" key="2">
    <source>
        <dbReference type="PROSITE-ProRule" id="PRU00284"/>
    </source>
</evidence>
<protein>
    <recommendedName>
        <fullName evidence="3">Methyl-accepting transducer domain-containing protein</fullName>
    </recommendedName>
</protein>
<dbReference type="PANTHER" id="PTHR32089">
    <property type="entry name" value="METHYL-ACCEPTING CHEMOTAXIS PROTEIN MCPB"/>
    <property type="match status" value="1"/>
</dbReference>
<evidence type="ECO:0000256" key="1">
    <source>
        <dbReference type="ARBA" id="ARBA00023224"/>
    </source>
</evidence>
<keyword evidence="5" id="KW-1185">Reference proteome</keyword>
<dbReference type="AlphaFoldDB" id="A0A2U3DAT0"/>
<comment type="caution">
    <text evidence="4">The sequence shown here is derived from an EMBL/GenBank/DDBJ whole genome shotgun (WGS) entry which is preliminary data.</text>
</comment>
<dbReference type="RefSeq" id="WP_425450682.1">
    <property type="nucleotide sequence ID" value="NZ_MPDK01000004.1"/>
</dbReference>
<feature type="domain" description="Methyl-accepting transducer" evidence="3">
    <location>
        <begin position="110"/>
        <end position="278"/>
    </location>
</feature>